<keyword evidence="2 7" id="KW-0963">Cytoplasm</keyword>
<evidence type="ECO:0000256" key="3">
    <source>
        <dbReference type="ARBA" id="ARBA00022664"/>
    </source>
</evidence>
<evidence type="ECO:0000256" key="5">
    <source>
        <dbReference type="ARBA" id="ARBA00025758"/>
    </source>
</evidence>
<evidence type="ECO:0000256" key="1">
    <source>
        <dbReference type="ARBA" id="ARBA00004496"/>
    </source>
</evidence>
<accession>A0ABQ9ZQJ2</accession>
<name>A0ABQ9ZQJ2_9CRUS</name>
<evidence type="ECO:0000256" key="4">
    <source>
        <dbReference type="ARBA" id="ARBA00023187"/>
    </source>
</evidence>
<evidence type="ECO:0000256" key="7">
    <source>
        <dbReference type="PIRNR" id="PIRNR038038"/>
    </source>
</evidence>
<dbReference type="PIRSF" id="PIRSF038038">
    <property type="entry name" value="SMN_Gemin2"/>
    <property type="match status" value="1"/>
</dbReference>
<dbReference type="EMBL" id="JAOYFB010000004">
    <property type="protein sequence ID" value="KAK4014724.1"/>
    <property type="molecule type" value="Genomic_DNA"/>
</dbReference>
<keyword evidence="3 7" id="KW-0507">mRNA processing</keyword>
<comment type="function">
    <text evidence="7">The SMN complex catalyzes the assembly of small nuclear ribonucleoproteins (snRNPs), the building blocks of the spliceosome, and thereby plays an important role in the splicing of cellular pre-mRNAs.</text>
</comment>
<evidence type="ECO:0000256" key="6">
    <source>
        <dbReference type="ARBA" id="ARBA00047179"/>
    </source>
</evidence>
<comment type="similarity">
    <text evidence="5 7">Belongs to the gemin-2 family.</text>
</comment>
<evidence type="ECO:0000313" key="9">
    <source>
        <dbReference type="Proteomes" id="UP001234178"/>
    </source>
</evidence>
<dbReference type="PANTHER" id="PTHR12794">
    <property type="entry name" value="GEMIN2"/>
    <property type="match status" value="1"/>
</dbReference>
<evidence type="ECO:0000313" key="8">
    <source>
        <dbReference type="EMBL" id="KAK4014724.1"/>
    </source>
</evidence>
<dbReference type="Proteomes" id="UP001234178">
    <property type="component" value="Unassembled WGS sequence"/>
</dbReference>
<comment type="subunit">
    <text evidence="7">Part of the core SMN complex.</text>
</comment>
<proteinExistence type="inferred from homology"/>
<dbReference type="Pfam" id="PF04938">
    <property type="entry name" value="SIP1"/>
    <property type="match status" value="1"/>
</dbReference>
<comment type="subcellular location">
    <subcellularLocation>
        <location evidence="1">Cytoplasm</location>
    </subcellularLocation>
</comment>
<protein>
    <recommendedName>
        <fullName evidence="6 7">Gem-associated protein 2</fullName>
    </recommendedName>
</protein>
<gene>
    <name evidence="8" type="ORF">OUZ56_027234</name>
</gene>
<sequence>MDEFLHKALYVEETDEDIDFETAPSTGQEYLRRVMVESRKCDAVVVADMTGKKLKAQTVLYTTDSGCPAAPPGFLPSEEWEKFQVSEFSSIRNQMSQYLAKQKQQGIKIKPSITLPSGDKEKEWSILCFGNPDDKECSGTPPMLPIILSLNQFMVETLLEYNVQWLEETSFSQQRGQWLYALLAKLEKPLKPEMCSLIRTLARLCSTFRANLASAEDPLLPQLNLFICLVGRYFDQTDLADPIEQEKERKHSISGNTFPAL</sequence>
<reference evidence="8 9" key="1">
    <citation type="journal article" date="2023" name="Nucleic Acids Res.">
        <title>The hologenome of Daphnia magna reveals possible DNA methylation and microbiome-mediated evolution of the host genome.</title>
        <authorList>
            <person name="Chaturvedi A."/>
            <person name="Li X."/>
            <person name="Dhandapani V."/>
            <person name="Marshall H."/>
            <person name="Kissane S."/>
            <person name="Cuenca-Cambronero M."/>
            <person name="Asole G."/>
            <person name="Calvet F."/>
            <person name="Ruiz-Romero M."/>
            <person name="Marangio P."/>
            <person name="Guigo R."/>
            <person name="Rago D."/>
            <person name="Mirbahai L."/>
            <person name="Eastwood N."/>
            <person name="Colbourne J.K."/>
            <person name="Zhou J."/>
            <person name="Mallon E."/>
            <person name="Orsini L."/>
        </authorList>
    </citation>
    <scope>NUCLEOTIDE SEQUENCE [LARGE SCALE GENOMIC DNA]</scope>
    <source>
        <strain evidence="8">LRV0_1</strain>
    </source>
</reference>
<comment type="caution">
    <text evidence="8">The sequence shown here is derived from an EMBL/GenBank/DDBJ whole genome shotgun (WGS) entry which is preliminary data.</text>
</comment>
<keyword evidence="9" id="KW-1185">Reference proteome</keyword>
<dbReference type="InterPro" id="IPR017364">
    <property type="entry name" value="GEMIN2"/>
</dbReference>
<evidence type="ECO:0000256" key="2">
    <source>
        <dbReference type="ARBA" id="ARBA00022490"/>
    </source>
</evidence>
<organism evidence="8 9">
    <name type="scientific">Daphnia magna</name>
    <dbReference type="NCBI Taxonomy" id="35525"/>
    <lineage>
        <taxon>Eukaryota</taxon>
        <taxon>Metazoa</taxon>
        <taxon>Ecdysozoa</taxon>
        <taxon>Arthropoda</taxon>
        <taxon>Crustacea</taxon>
        <taxon>Branchiopoda</taxon>
        <taxon>Diplostraca</taxon>
        <taxon>Cladocera</taxon>
        <taxon>Anomopoda</taxon>
        <taxon>Daphniidae</taxon>
        <taxon>Daphnia</taxon>
    </lineage>
</organism>
<keyword evidence="4 7" id="KW-0508">mRNA splicing</keyword>
<dbReference type="PANTHER" id="PTHR12794:SF0">
    <property type="entry name" value="GEM-ASSOCIATED PROTEIN 2"/>
    <property type="match status" value="1"/>
</dbReference>
<dbReference type="InterPro" id="IPR035426">
    <property type="entry name" value="Gemin2/Brr1"/>
</dbReference>
<dbReference type="Gene3D" id="1.20.58.1070">
    <property type="match status" value="1"/>
</dbReference>